<reference evidence="2" key="1">
    <citation type="journal article" date="2019" name="Int. J. Syst. Evol. Microbiol.">
        <title>The Global Catalogue of Microorganisms (GCM) 10K type strain sequencing project: providing services to taxonomists for standard genome sequencing and annotation.</title>
        <authorList>
            <consortium name="The Broad Institute Genomics Platform"/>
            <consortium name="The Broad Institute Genome Sequencing Center for Infectious Disease"/>
            <person name="Wu L."/>
            <person name="Ma J."/>
        </authorList>
    </citation>
    <scope>NUCLEOTIDE SEQUENCE [LARGE SCALE GENOMIC DNA]</scope>
    <source>
        <strain evidence="2">JCM 4594</strain>
    </source>
</reference>
<dbReference type="GeneID" id="96288414"/>
<protein>
    <recommendedName>
        <fullName evidence="3">SalK</fullName>
    </recommendedName>
</protein>
<proteinExistence type="predicted"/>
<dbReference type="InterPro" id="IPR054058">
    <property type="entry name" value="HTH_67"/>
</dbReference>
<evidence type="ECO:0000313" key="1">
    <source>
        <dbReference type="EMBL" id="GGY15381.1"/>
    </source>
</evidence>
<organism evidence="1 2">
    <name type="scientific">Streptomyces xanthochromogenes</name>
    <dbReference type="NCBI Taxonomy" id="67384"/>
    <lineage>
        <taxon>Bacteria</taxon>
        <taxon>Bacillati</taxon>
        <taxon>Actinomycetota</taxon>
        <taxon>Actinomycetes</taxon>
        <taxon>Kitasatosporales</taxon>
        <taxon>Streptomycetaceae</taxon>
        <taxon>Streptomyces</taxon>
    </lineage>
</organism>
<accession>A0ABQ2ZG50</accession>
<dbReference type="NCBIfam" id="NF047719">
    <property type="entry name" value="SCO6745_fam_HTH"/>
    <property type="match status" value="1"/>
</dbReference>
<keyword evidence="2" id="KW-1185">Reference proteome</keyword>
<dbReference type="RefSeq" id="WP_190025943.1">
    <property type="nucleotide sequence ID" value="NZ_BMUU01000001.1"/>
</dbReference>
<comment type="caution">
    <text evidence="1">The sequence shown here is derived from an EMBL/GenBank/DDBJ whole genome shotgun (WGS) entry which is preliminary data.</text>
</comment>
<dbReference type="EMBL" id="BMUU01000001">
    <property type="protein sequence ID" value="GGY15381.1"/>
    <property type="molecule type" value="Genomic_DNA"/>
</dbReference>
<gene>
    <name evidence="1" type="ORF">GCM10010326_03810</name>
</gene>
<evidence type="ECO:0000313" key="2">
    <source>
        <dbReference type="Proteomes" id="UP000600946"/>
    </source>
</evidence>
<dbReference type="Proteomes" id="UP000600946">
    <property type="component" value="Unassembled WGS sequence"/>
</dbReference>
<dbReference type="Pfam" id="PF21863">
    <property type="entry name" value="HTH_67"/>
    <property type="match status" value="1"/>
</dbReference>
<name>A0ABQ2ZG50_9ACTN</name>
<evidence type="ECO:0008006" key="3">
    <source>
        <dbReference type="Google" id="ProtNLM"/>
    </source>
</evidence>
<sequence>MTSLPRLGRRCHDSLNPLHSQIYFAPEAEREFTAVGLEPGRMSYFAGRAAAMGAVGAGVVAATFYNFSPTLVARHLPRAWELASPEAVLGARLATADASLRRLLGEGIADDPDVAAAAELAATAAEACGVSGRPLYASHAALPTPERPHLALWHSITLLREHRGDGHLVALAAAELDGLEALVSHTATGNGFTVEFACASRGWSKAEWEAAQARLADRGLLDAEGALTPRGVELRREVEEMTDRLAAAPYAHLGEPGIERLTEIGGRLTGQALSAGAFPPGVFVRR</sequence>